<evidence type="ECO:0000256" key="1">
    <source>
        <dbReference type="SAM" id="MobiDB-lite"/>
    </source>
</evidence>
<comment type="caution">
    <text evidence="2">The sequence shown here is derived from an EMBL/GenBank/DDBJ whole genome shotgun (WGS) entry which is preliminary data.</text>
</comment>
<keyword evidence="3" id="KW-1185">Reference proteome</keyword>
<dbReference type="OrthoDB" id="1465457at2"/>
<feature type="compositionally biased region" description="Polar residues" evidence="1">
    <location>
        <begin position="196"/>
        <end position="205"/>
    </location>
</feature>
<dbReference type="EMBL" id="QURB01000006">
    <property type="protein sequence ID" value="RFC53843.1"/>
    <property type="molecule type" value="Genomic_DNA"/>
</dbReference>
<dbReference type="Proteomes" id="UP000257127">
    <property type="component" value="Unassembled WGS sequence"/>
</dbReference>
<reference evidence="2 3" key="1">
    <citation type="submission" date="2018-08" db="EMBL/GenBank/DDBJ databases">
        <title>The draft genome squence of Brumimicrobium sp. N62.</title>
        <authorList>
            <person name="Du Z.-J."/>
            <person name="Luo H.-R."/>
        </authorList>
    </citation>
    <scope>NUCLEOTIDE SEQUENCE [LARGE SCALE GENOMIC DNA]</scope>
    <source>
        <strain evidence="2 3">N62</strain>
    </source>
</reference>
<sequence>MFIFSNNYTDTITSAIIEWSINGGTSNLYNWNNVLAPGLSDAVFLGFGNFIPNTNYIIDITISEPDGIEDAYFANNDLSVPFLCYVKPSIELDQNFICDGDALVLKSSFSDATYSYSWSGGSTNDSIIANVGGTYWLETIDTFGCVENDTVVITIFPAPTPVSILASDTVFCSDEFATLTADPILSGNTHTWNRNWPGGNPTSITVDEDGRSNSHN</sequence>
<dbReference type="AlphaFoldDB" id="A0A3E1EWH3"/>
<feature type="region of interest" description="Disordered" evidence="1">
    <location>
        <begin position="196"/>
        <end position="216"/>
    </location>
</feature>
<organism evidence="2 3">
    <name type="scientific">Brumimicrobium aurantiacum</name>
    <dbReference type="NCBI Taxonomy" id="1737063"/>
    <lineage>
        <taxon>Bacteria</taxon>
        <taxon>Pseudomonadati</taxon>
        <taxon>Bacteroidota</taxon>
        <taxon>Flavobacteriia</taxon>
        <taxon>Flavobacteriales</taxon>
        <taxon>Crocinitomicaceae</taxon>
        <taxon>Brumimicrobium</taxon>
    </lineage>
</organism>
<proteinExistence type="predicted"/>
<accession>A0A3E1EWH3</accession>
<gene>
    <name evidence="2" type="ORF">DXU93_09855</name>
</gene>
<evidence type="ECO:0000313" key="3">
    <source>
        <dbReference type="Proteomes" id="UP000257127"/>
    </source>
</evidence>
<evidence type="ECO:0000313" key="2">
    <source>
        <dbReference type="EMBL" id="RFC53843.1"/>
    </source>
</evidence>
<protein>
    <submittedName>
        <fullName evidence="2">Uncharacterized protein</fullName>
    </submittedName>
</protein>
<name>A0A3E1EWH3_9FLAO</name>
<dbReference type="RefSeq" id="WP_116881125.1">
    <property type="nucleotide sequence ID" value="NZ_QURB01000006.1"/>
</dbReference>